<evidence type="ECO:0000256" key="1">
    <source>
        <dbReference type="SAM" id="Phobius"/>
    </source>
</evidence>
<keyword evidence="1" id="KW-0472">Membrane</keyword>
<evidence type="ECO:0000313" key="2">
    <source>
        <dbReference type="EMBL" id="TPE47330.1"/>
    </source>
</evidence>
<reference evidence="2 3" key="1">
    <citation type="submission" date="2019-06" db="EMBL/GenBank/DDBJ databases">
        <title>A novel bacterium of genus Amaricoccus, isolated from marine sediment.</title>
        <authorList>
            <person name="Huang H."/>
            <person name="Mo K."/>
            <person name="Hu Y."/>
        </authorList>
    </citation>
    <scope>NUCLEOTIDE SEQUENCE [LARGE SCALE GENOMIC DNA]</scope>
    <source>
        <strain evidence="2 3">HB172011</strain>
    </source>
</reference>
<dbReference type="AlphaFoldDB" id="A0A501WG40"/>
<feature type="transmembrane region" description="Helical" evidence="1">
    <location>
        <begin position="138"/>
        <end position="155"/>
    </location>
</feature>
<feature type="transmembrane region" description="Helical" evidence="1">
    <location>
        <begin position="99"/>
        <end position="132"/>
    </location>
</feature>
<evidence type="ECO:0000313" key="3">
    <source>
        <dbReference type="Proteomes" id="UP000319255"/>
    </source>
</evidence>
<keyword evidence="1" id="KW-1133">Transmembrane helix</keyword>
<gene>
    <name evidence="2" type="ORF">FJM51_20340</name>
</gene>
<comment type="caution">
    <text evidence="2">The sequence shown here is derived from an EMBL/GenBank/DDBJ whole genome shotgun (WGS) entry which is preliminary data.</text>
</comment>
<dbReference type="OrthoDB" id="7874384at2"/>
<feature type="transmembrane region" description="Helical" evidence="1">
    <location>
        <begin position="69"/>
        <end position="87"/>
    </location>
</feature>
<keyword evidence="1" id="KW-0812">Transmembrane</keyword>
<sequence>MIPVRLMLATFLLVALSYVALSFALFEMPATETAAADCGFLPGEFVSAGELTFGRTEAFAVSFVRKQEYLTAASLGLAGAFLAFALTAGRRGGAASAGAAAGGGLMALGAVCVGCLAPALSVVGLGVLGSLFAGVPKALLFLNTLALTGWGTLYLSRRLATCSPAASRA</sequence>
<name>A0A501WG40_9RHOB</name>
<proteinExistence type="predicted"/>
<dbReference type="RefSeq" id="WP_140455966.1">
    <property type="nucleotide sequence ID" value="NZ_VFRP01000032.1"/>
</dbReference>
<protein>
    <submittedName>
        <fullName evidence="2">Uncharacterized protein</fullName>
    </submittedName>
</protein>
<dbReference type="EMBL" id="VFRP01000032">
    <property type="protein sequence ID" value="TPE47330.1"/>
    <property type="molecule type" value="Genomic_DNA"/>
</dbReference>
<accession>A0A501WG40</accession>
<organism evidence="2 3">
    <name type="scientific">Amaricoccus solimangrovi</name>
    <dbReference type="NCBI Taxonomy" id="2589815"/>
    <lineage>
        <taxon>Bacteria</taxon>
        <taxon>Pseudomonadati</taxon>
        <taxon>Pseudomonadota</taxon>
        <taxon>Alphaproteobacteria</taxon>
        <taxon>Rhodobacterales</taxon>
        <taxon>Paracoccaceae</taxon>
        <taxon>Amaricoccus</taxon>
    </lineage>
</organism>
<keyword evidence="3" id="KW-1185">Reference proteome</keyword>
<dbReference type="Proteomes" id="UP000319255">
    <property type="component" value="Unassembled WGS sequence"/>
</dbReference>